<reference evidence="2 3" key="1">
    <citation type="submission" date="2023-09" db="EMBL/GenBank/DDBJ databases">
        <title>Nesidiocoris tenuis whole genome shotgun sequence.</title>
        <authorList>
            <person name="Shibata T."/>
            <person name="Shimoda M."/>
            <person name="Kobayashi T."/>
            <person name="Uehara T."/>
        </authorList>
    </citation>
    <scope>NUCLEOTIDE SEQUENCE [LARGE SCALE GENOMIC DNA]</scope>
    <source>
        <strain evidence="2 3">Japan</strain>
    </source>
</reference>
<protein>
    <submittedName>
        <fullName evidence="2">Uncharacterized protein</fullName>
    </submittedName>
</protein>
<keyword evidence="3" id="KW-1185">Reference proteome</keyword>
<proteinExistence type="predicted"/>
<dbReference type="Proteomes" id="UP001307889">
    <property type="component" value="Chromosome 4"/>
</dbReference>
<evidence type="ECO:0000313" key="3">
    <source>
        <dbReference type="Proteomes" id="UP001307889"/>
    </source>
</evidence>
<name>A0ABN7AQV8_9HEMI</name>
<evidence type="ECO:0000313" key="2">
    <source>
        <dbReference type="EMBL" id="BES93722.1"/>
    </source>
</evidence>
<sequence>MPLLFRGQAFSAHRTGRPTGNKIRDCRAGSPNRQHVHPLKSSGEDGESEREGNIGKRERSDFVLDLACVPGLTDWDTQTAGVVSWKILARYRTNTRDGGFPTLPNTYDPRPLGEINRWPAQPRRTRIFFGGPARKCWRDSIFTLERRLSIRNENRNEPIKHCPT</sequence>
<accession>A0ABN7AQV8</accession>
<organism evidence="2 3">
    <name type="scientific">Nesidiocoris tenuis</name>
    <dbReference type="NCBI Taxonomy" id="355587"/>
    <lineage>
        <taxon>Eukaryota</taxon>
        <taxon>Metazoa</taxon>
        <taxon>Ecdysozoa</taxon>
        <taxon>Arthropoda</taxon>
        <taxon>Hexapoda</taxon>
        <taxon>Insecta</taxon>
        <taxon>Pterygota</taxon>
        <taxon>Neoptera</taxon>
        <taxon>Paraneoptera</taxon>
        <taxon>Hemiptera</taxon>
        <taxon>Heteroptera</taxon>
        <taxon>Panheteroptera</taxon>
        <taxon>Cimicomorpha</taxon>
        <taxon>Miridae</taxon>
        <taxon>Dicyphina</taxon>
        <taxon>Nesidiocoris</taxon>
    </lineage>
</organism>
<evidence type="ECO:0000256" key="1">
    <source>
        <dbReference type="SAM" id="MobiDB-lite"/>
    </source>
</evidence>
<feature type="region of interest" description="Disordered" evidence="1">
    <location>
        <begin position="10"/>
        <end position="56"/>
    </location>
</feature>
<dbReference type="EMBL" id="AP028912">
    <property type="protein sequence ID" value="BES93722.1"/>
    <property type="molecule type" value="Genomic_DNA"/>
</dbReference>
<gene>
    <name evidence="2" type="ORF">NTJ_06531</name>
</gene>